<evidence type="ECO:0000256" key="1">
    <source>
        <dbReference type="SAM" id="MobiDB-lite"/>
    </source>
</evidence>
<name>A0A9N8CYV6_9ENTR</name>
<dbReference type="EMBL" id="CAIIUA010000002">
    <property type="protein sequence ID" value="CAC9255547.1"/>
    <property type="molecule type" value="Genomic_DNA"/>
</dbReference>
<evidence type="ECO:0000313" key="2">
    <source>
        <dbReference type="EMBL" id="CAB5604544.1"/>
    </source>
</evidence>
<comment type="caution">
    <text evidence="2">The sequence shown here is derived from an EMBL/GenBank/DDBJ whole genome shotgun (WGS) entry which is preliminary data.</text>
</comment>
<sequence length="53" mass="5796">MKNVVKTLLPSVNTGDQDESVKSDTLTGTTKPCDHGLVHNHLLGQEACYYAKH</sequence>
<dbReference type="Proteomes" id="UP000834503">
    <property type="component" value="Unassembled WGS sequence"/>
</dbReference>
<dbReference type="EMBL" id="CAHPQX010000042">
    <property type="protein sequence ID" value="CAB5604544.1"/>
    <property type="molecule type" value="Genomic_DNA"/>
</dbReference>
<protein>
    <submittedName>
        <fullName evidence="2">Uncharacterized protein</fullName>
    </submittedName>
</protein>
<evidence type="ECO:0000313" key="5">
    <source>
        <dbReference type="Proteomes" id="UP000837205"/>
    </source>
</evidence>
<dbReference type="Proteomes" id="UP000837205">
    <property type="component" value="Unassembled WGS sequence"/>
</dbReference>
<evidence type="ECO:0000313" key="4">
    <source>
        <dbReference type="Proteomes" id="UP000834503"/>
    </source>
</evidence>
<keyword evidence="5" id="KW-1185">Reference proteome</keyword>
<dbReference type="AlphaFoldDB" id="A0A9N8CYV6"/>
<proteinExistence type="predicted"/>
<accession>A0A9N8CYV6</accession>
<evidence type="ECO:0000313" key="3">
    <source>
        <dbReference type="EMBL" id="CAC9255547.1"/>
    </source>
</evidence>
<organism evidence="2 4">
    <name type="scientific">Citrobacter werkmanii</name>
    <dbReference type="NCBI Taxonomy" id="67827"/>
    <lineage>
        <taxon>Bacteria</taxon>
        <taxon>Pseudomonadati</taxon>
        <taxon>Pseudomonadota</taxon>
        <taxon>Gammaproteobacteria</taxon>
        <taxon>Enterobacterales</taxon>
        <taxon>Enterobacteriaceae</taxon>
        <taxon>Citrobacter</taxon>
        <taxon>Citrobacter freundii complex</taxon>
    </lineage>
</organism>
<feature type="region of interest" description="Disordered" evidence="1">
    <location>
        <begin position="1"/>
        <end position="25"/>
    </location>
</feature>
<reference evidence="2" key="1">
    <citation type="submission" date="2020-05" db="EMBL/GenBank/DDBJ databases">
        <authorList>
            <person name="Delgado-Blas J."/>
        </authorList>
    </citation>
    <scope>NUCLEOTIDE SEQUENCE</scope>
    <source>
        <strain evidence="2">BB1459</strain>
        <strain evidence="3">BB1480</strain>
    </source>
</reference>
<gene>
    <name evidence="2" type="ORF">GHA_05355</name>
    <name evidence="3" type="ORF">TML_05416</name>
</gene>